<dbReference type="Pfam" id="PF02885">
    <property type="entry name" value="Glycos_trans_3N"/>
    <property type="match status" value="1"/>
</dbReference>
<dbReference type="GO" id="GO:0005829">
    <property type="term" value="C:cytosol"/>
    <property type="evidence" value="ECO:0007669"/>
    <property type="project" value="TreeGrafter"/>
</dbReference>
<dbReference type="InterPro" id="IPR036320">
    <property type="entry name" value="Glycosyl_Trfase_fam3_N_dom_sf"/>
</dbReference>
<evidence type="ECO:0000256" key="4">
    <source>
        <dbReference type="ARBA" id="ARBA00022679"/>
    </source>
</evidence>
<dbReference type="GO" id="GO:0016154">
    <property type="term" value="F:pyrimidine-nucleoside phosphorylase activity"/>
    <property type="evidence" value="ECO:0007669"/>
    <property type="project" value="InterPro"/>
</dbReference>
<dbReference type="InterPro" id="IPR036566">
    <property type="entry name" value="PYNP-like_C_sf"/>
</dbReference>
<comment type="subunit">
    <text evidence="2">Homodimer.</text>
</comment>
<dbReference type="InterPro" id="IPR000312">
    <property type="entry name" value="Glycosyl_Trfase_fam3"/>
</dbReference>
<evidence type="ECO:0000313" key="7">
    <source>
        <dbReference type="Proteomes" id="UP001295444"/>
    </source>
</evidence>
<gene>
    <name evidence="6" type="ORF">PECUL_23A027727</name>
</gene>
<keyword evidence="4" id="KW-0808">Transferase</keyword>
<sequence length="647" mass="69907">MRCRLVRTGETVHLLGPPWYLRSGMSKCVGAPFGGLASMSLWTWSAHCLSRSQKASQIVSNIAKKLRLGLVCFTGSCSSAVLRDIVGPVDFGGVHSDQSRIIQKQSQINTQEKGKQILTAVQCIRASQQSITAHTDLLFKFKFTALLLRKELSCYILPYSSARATDWDLTRETAKMASQVAGRCEDVLQYRFSDIIAKKRNGSVLTPEEIRYMVQAAMNGQAQECQLGALLMAIRIRGMDPQETMTLTRELVASGRVLQWPKEWNGCLVDKHSTGGVGDKVSLPLAPALSACGCKVPMISGRGLGHTGGTLDKLESIPGFSSQQSPEQMETILKSVGCCIVGQSGDLVPADKIFYEIRDVTATVDSLPLITASVMSKKVAESVSALILDVKFGEAAQSPTIEEARTLAQSLVNVGFSLGIPTTALLSKMDNPIGRCVGNALEVIEALECLEGTGSSDLRELVTHTGGHLLWLCGKAASATQGAELIAKALNDGSALQCFRAMLEAQGVHPDIARTLSSSSSLCKAPHQDVLKAERVGTVELIRARPIAEILNALGAGRSRATDTIKHSVGAELLVAVGQHVEKGEPWIRIHYENSPLTEKQRQSLQQSISITDRPPFIPTPRIREIISSPVKKEELGTTMRREGEIS</sequence>
<comment type="similarity">
    <text evidence="1">Belongs to the thymidine/pyrimidine-nucleoside phosphorylase family.</text>
</comment>
<evidence type="ECO:0000256" key="1">
    <source>
        <dbReference type="ARBA" id="ARBA00006915"/>
    </source>
</evidence>
<proteinExistence type="inferred from homology"/>
<dbReference type="PANTHER" id="PTHR10515">
    <property type="entry name" value="THYMIDINE PHOSPHORYLASE"/>
    <property type="match status" value="1"/>
</dbReference>
<accession>A0AAD1RNV9</accession>
<dbReference type="PANTHER" id="PTHR10515:SF0">
    <property type="entry name" value="THYMIDINE PHOSPHORYLASE"/>
    <property type="match status" value="1"/>
</dbReference>
<name>A0AAD1RNV9_PELCU</name>
<dbReference type="PROSITE" id="PS00647">
    <property type="entry name" value="THYMID_PHOSPHORYLASE"/>
    <property type="match status" value="1"/>
</dbReference>
<dbReference type="Pfam" id="PF07831">
    <property type="entry name" value="PYNP_C"/>
    <property type="match status" value="1"/>
</dbReference>
<dbReference type="Gene3D" id="1.20.970.10">
    <property type="entry name" value="Transferase, Pyrimidine Nucleoside Phosphorylase, Chain C"/>
    <property type="match status" value="1"/>
</dbReference>
<dbReference type="SUPFAM" id="SSF52418">
    <property type="entry name" value="Nucleoside phosphorylase/phosphoribosyltransferase catalytic domain"/>
    <property type="match status" value="1"/>
</dbReference>
<dbReference type="Gene3D" id="3.90.1170.30">
    <property type="entry name" value="Pyrimidine nucleoside phosphorylase-like, C-terminal domain"/>
    <property type="match status" value="1"/>
</dbReference>
<dbReference type="FunFam" id="3.90.1170.30:FF:000003">
    <property type="entry name" value="Thymidine phosphorylase"/>
    <property type="match status" value="1"/>
</dbReference>
<protein>
    <submittedName>
        <fullName evidence="6">Thymidine phosphorylase</fullName>
    </submittedName>
</protein>
<dbReference type="EMBL" id="OW240914">
    <property type="protein sequence ID" value="CAH2275342.1"/>
    <property type="molecule type" value="Genomic_DNA"/>
</dbReference>
<dbReference type="Gene3D" id="3.40.1030.10">
    <property type="entry name" value="Nucleoside phosphorylase/phosphoribosyltransferase catalytic domain"/>
    <property type="match status" value="1"/>
</dbReference>
<dbReference type="InterPro" id="IPR017459">
    <property type="entry name" value="Glycosyl_Trfase_fam3_N_dom"/>
</dbReference>
<dbReference type="Pfam" id="PF00591">
    <property type="entry name" value="Glycos_transf_3"/>
    <property type="match status" value="1"/>
</dbReference>
<evidence type="ECO:0000256" key="3">
    <source>
        <dbReference type="ARBA" id="ARBA00022676"/>
    </source>
</evidence>
<dbReference type="FunFam" id="3.40.1030.10:FF:000003">
    <property type="entry name" value="Pyrimidine-nucleoside phosphorylase"/>
    <property type="match status" value="1"/>
</dbReference>
<dbReference type="InterPro" id="IPR013102">
    <property type="entry name" value="PYNP_C"/>
</dbReference>
<dbReference type="SUPFAM" id="SSF54680">
    <property type="entry name" value="Pyrimidine nucleoside phosphorylase C-terminal domain"/>
    <property type="match status" value="1"/>
</dbReference>
<dbReference type="Proteomes" id="UP001295444">
    <property type="component" value="Chromosome 03"/>
</dbReference>
<dbReference type="SMART" id="SM00941">
    <property type="entry name" value="PYNP_C"/>
    <property type="match status" value="1"/>
</dbReference>
<dbReference type="InterPro" id="IPR017872">
    <property type="entry name" value="Pyrmidine_PPase_CS"/>
</dbReference>
<dbReference type="GO" id="GO:0006213">
    <property type="term" value="P:pyrimidine nucleoside metabolic process"/>
    <property type="evidence" value="ECO:0007669"/>
    <property type="project" value="InterPro"/>
</dbReference>
<keyword evidence="7" id="KW-1185">Reference proteome</keyword>
<dbReference type="GO" id="GO:0004645">
    <property type="term" value="F:1,4-alpha-oligoglucan phosphorylase activity"/>
    <property type="evidence" value="ECO:0007669"/>
    <property type="project" value="InterPro"/>
</dbReference>
<dbReference type="InterPro" id="IPR018090">
    <property type="entry name" value="Pyrmidine_PPas_bac/euk"/>
</dbReference>
<feature type="domain" description="Pyrimidine nucleoside phosphorylase C-terminal" evidence="5">
    <location>
        <begin position="538"/>
        <end position="612"/>
    </location>
</feature>
<keyword evidence="3" id="KW-0328">Glycosyltransferase</keyword>
<dbReference type="NCBIfam" id="NF004490">
    <property type="entry name" value="PRK05820.1"/>
    <property type="match status" value="1"/>
</dbReference>
<evidence type="ECO:0000259" key="5">
    <source>
        <dbReference type="SMART" id="SM00941"/>
    </source>
</evidence>
<dbReference type="InterPro" id="IPR035902">
    <property type="entry name" value="Nuc_phospho_transferase"/>
</dbReference>
<dbReference type="AlphaFoldDB" id="A0AAD1RNV9"/>
<reference evidence="6" key="1">
    <citation type="submission" date="2022-03" db="EMBL/GenBank/DDBJ databases">
        <authorList>
            <person name="Alioto T."/>
            <person name="Alioto T."/>
            <person name="Gomez Garrido J."/>
        </authorList>
    </citation>
    <scope>NUCLEOTIDE SEQUENCE</scope>
</reference>
<evidence type="ECO:0000313" key="6">
    <source>
        <dbReference type="EMBL" id="CAH2275342.1"/>
    </source>
</evidence>
<dbReference type="InterPro" id="IPR000053">
    <property type="entry name" value="Thymidine/pyrmidine_PPase"/>
</dbReference>
<dbReference type="GO" id="GO:0006206">
    <property type="term" value="P:pyrimidine nucleobase metabolic process"/>
    <property type="evidence" value="ECO:0007669"/>
    <property type="project" value="InterPro"/>
</dbReference>
<organism evidence="6 7">
    <name type="scientific">Pelobates cultripes</name>
    <name type="common">Western spadefoot toad</name>
    <dbReference type="NCBI Taxonomy" id="61616"/>
    <lineage>
        <taxon>Eukaryota</taxon>
        <taxon>Metazoa</taxon>
        <taxon>Chordata</taxon>
        <taxon>Craniata</taxon>
        <taxon>Vertebrata</taxon>
        <taxon>Euteleostomi</taxon>
        <taxon>Amphibia</taxon>
        <taxon>Batrachia</taxon>
        <taxon>Anura</taxon>
        <taxon>Pelobatoidea</taxon>
        <taxon>Pelobatidae</taxon>
        <taxon>Pelobates</taxon>
    </lineage>
</organism>
<evidence type="ECO:0000256" key="2">
    <source>
        <dbReference type="ARBA" id="ARBA00011738"/>
    </source>
</evidence>
<dbReference type="SUPFAM" id="SSF47648">
    <property type="entry name" value="Nucleoside phosphorylase/phosphoribosyltransferase N-terminal domain"/>
    <property type="match status" value="1"/>
</dbReference>
<dbReference type="NCBIfam" id="TIGR02644">
    <property type="entry name" value="Y_phosphoryl"/>
    <property type="match status" value="1"/>
</dbReference>